<dbReference type="PRINTS" id="PR00359">
    <property type="entry name" value="BP450"/>
</dbReference>
<protein>
    <submittedName>
        <fullName evidence="4">Cytochrome P450</fullName>
        <ecNumber evidence="4">1.14.-.-</ecNumber>
    </submittedName>
</protein>
<reference evidence="4 5" key="1">
    <citation type="submission" date="2024-10" db="EMBL/GenBank/DDBJ databases">
        <title>The Natural Products Discovery Center: Release of the First 8490 Sequenced Strains for Exploring Actinobacteria Biosynthetic Diversity.</title>
        <authorList>
            <person name="Kalkreuter E."/>
            <person name="Kautsar S.A."/>
            <person name="Yang D."/>
            <person name="Bader C.D."/>
            <person name="Teijaro C.N."/>
            <person name="Fluegel L."/>
            <person name="Davis C.M."/>
            <person name="Simpson J.R."/>
            <person name="Lauterbach L."/>
            <person name="Steele A.D."/>
            <person name="Gui C."/>
            <person name="Meng S."/>
            <person name="Li G."/>
            <person name="Viehrig K."/>
            <person name="Ye F."/>
            <person name="Su P."/>
            <person name="Kiefer A.F."/>
            <person name="Nichols A."/>
            <person name="Cepeda A.J."/>
            <person name="Yan W."/>
            <person name="Fan B."/>
            <person name="Jiang Y."/>
            <person name="Adhikari A."/>
            <person name="Zheng C.-J."/>
            <person name="Schuster L."/>
            <person name="Cowan T.M."/>
            <person name="Smanski M.J."/>
            <person name="Chevrette M.G."/>
            <person name="De Carvalho L.P.S."/>
            <person name="Shen B."/>
        </authorList>
    </citation>
    <scope>NUCLEOTIDE SEQUENCE [LARGE SCALE GENOMIC DNA]</scope>
    <source>
        <strain evidence="4 5">NPDC053399</strain>
    </source>
</reference>
<dbReference type="SUPFAM" id="SSF48264">
    <property type="entry name" value="Cytochrome P450"/>
    <property type="match status" value="1"/>
</dbReference>
<feature type="compositionally biased region" description="Low complexity" evidence="3">
    <location>
        <begin position="13"/>
        <end position="24"/>
    </location>
</feature>
<organism evidence="4 5">
    <name type="scientific">Streptomyces fildesensis</name>
    <dbReference type="NCBI Taxonomy" id="375757"/>
    <lineage>
        <taxon>Bacteria</taxon>
        <taxon>Bacillati</taxon>
        <taxon>Actinomycetota</taxon>
        <taxon>Actinomycetes</taxon>
        <taxon>Kitasatosporales</taxon>
        <taxon>Streptomycetaceae</taxon>
        <taxon>Streptomyces</taxon>
    </lineage>
</organism>
<keyword evidence="2" id="KW-0349">Heme</keyword>
<evidence type="ECO:0000256" key="3">
    <source>
        <dbReference type="SAM" id="MobiDB-lite"/>
    </source>
</evidence>
<dbReference type="CDD" id="cd11030">
    <property type="entry name" value="CYP105-like"/>
    <property type="match status" value="1"/>
</dbReference>
<sequence length="413" mass="45858">MTHTDATPFHGGPSAARAADPAYPAHRDCPMDPPALLGELRQQAPASRVTLWDGSRPWLVTRHAEARQVLRDERFSADSTRDGFPFVSPSATALRDSPPSFIRMDPPEHDRQRRMVTQEFMIKRVSRLGPRVERIVDELLDDMIAAGPPADLVEAFALPLPSLVICELLGVPYADHGFFQDRSRVLLNQHTPVAEVRAARDELTGYLRELVGEKAVRPQDDLLSRLLADHTDHDDLTMDDTVRMALLLLIAGHETTANMTALSVLDLLRHPRQWELLCADPGRVPGAVEELLRHQTIVHTGLPRVALADTEIGDVTVRAGEGVLVSLAAANRDERAFPEPDRLDVERPGRRHLAFGFGVHQCLGQPLARLELQIALTGIVRRLPGLRIGVPADELPFRHNMAIFGLFHLPVVW</sequence>
<keyword evidence="2" id="KW-0479">Metal-binding</keyword>
<dbReference type="Pfam" id="PF00067">
    <property type="entry name" value="p450"/>
    <property type="match status" value="1"/>
</dbReference>
<keyword evidence="5" id="KW-1185">Reference proteome</keyword>
<keyword evidence="2" id="KW-0503">Monooxygenase</keyword>
<feature type="region of interest" description="Disordered" evidence="3">
    <location>
        <begin position="1"/>
        <end position="30"/>
    </location>
</feature>
<keyword evidence="2 4" id="KW-0560">Oxidoreductase</keyword>
<proteinExistence type="inferred from homology"/>
<dbReference type="PANTHER" id="PTHR46696:SF1">
    <property type="entry name" value="CYTOCHROME P450 YJIB-RELATED"/>
    <property type="match status" value="1"/>
</dbReference>
<dbReference type="PROSITE" id="PS00086">
    <property type="entry name" value="CYTOCHROME_P450"/>
    <property type="match status" value="1"/>
</dbReference>
<dbReference type="InterPro" id="IPR001128">
    <property type="entry name" value="Cyt_P450"/>
</dbReference>
<dbReference type="InterPro" id="IPR002397">
    <property type="entry name" value="Cyt_P450_B"/>
</dbReference>
<dbReference type="PRINTS" id="PR00385">
    <property type="entry name" value="P450"/>
</dbReference>
<dbReference type="EMBL" id="JBITYG010000004">
    <property type="protein sequence ID" value="MFI9102136.1"/>
    <property type="molecule type" value="Genomic_DNA"/>
</dbReference>
<evidence type="ECO:0000313" key="5">
    <source>
        <dbReference type="Proteomes" id="UP001614394"/>
    </source>
</evidence>
<accession>A0ABW8C9R1</accession>
<keyword evidence="2" id="KW-0408">Iron</keyword>
<dbReference type="Proteomes" id="UP001614394">
    <property type="component" value="Unassembled WGS sequence"/>
</dbReference>
<evidence type="ECO:0000256" key="1">
    <source>
        <dbReference type="ARBA" id="ARBA00010617"/>
    </source>
</evidence>
<evidence type="ECO:0000256" key="2">
    <source>
        <dbReference type="RuleBase" id="RU000461"/>
    </source>
</evidence>
<dbReference type="GO" id="GO:0016491">
    <property type="term" value="F:oxidoreductase activity"/>
    <property type="evidence" value="ECO:0007669"/>
    <property type="project" value="UniProtKB-KW"/>
</dbReference>
<dbReference type="RefSeq" id="WP_399649374.1">
    <property type="nucleotide sequence ID" value="NZ_JBITYG010000004.1"/>
</dbReference>
<dbReference type="InterPro" id="IPR036396">
    <property type="entry name" value="Cyt_P450_sf"/>
</dbReference>
<dbReference type="Gene3D" id="1.10.630.10">
    <property type="entry name" value="Cytochrome P450"/>
    <property type="match status" value="1"/>
</dbReference>
<dbReference type="PANTHER" id="PTHR46696">
    <property type="entry name" value="P450, PUTATIVE (EUROFUNG)-RELATED"/>
    <property type="match status" value="1"/>
</dbReference>
<gene>
    <name evidence="4" type="ORF">ACIGXA_16585</name>
</gene>
<comment type="similarity">
    <text evidence="1 2">Belongs to the cytochrome P450 family.</text>
</comment>
<comment type="caution">
    <text evidence="4">The sequence shown here is derived from an EMBL/GenBank/DDBJ whole genome shotgun (WGS) entry which is preliminary data.</text>
</comment>
<dbReference type="EC" id="1.14.-.-" evidence="4"/>
<evidence type="ECO:0000313" key="4">
    <source>
        <dbReference type="EMBL" id="MFI9102136.1"/>
    </source>
</evidence>
<dbReference type="InterPro" id="IPR017972">
    <property type="entry name" value="Cyt_P450_CS"/>
</dbReference>
<name>A0ABW8C9R1_9ACTN</name>